<evidence type="ECO:0000313" key="1">
    <source>
        <dbReference type="EMBL" id="SBW01211.1"/>
    </source>
</evidence>
<organism evidence="1">
    <name type="scientific">uncultured Eubacteriales bacterium</name>
    <dbReference type="NCBI Taxonomy" id="172733"/>
    <lineage>
        <taxon>Bacteria</taxon>
        <taxon>Bacillati</taxon>
        <taxon>Bacillota</taxon>
        <taxon>Clostridia</taxon>
        <taxon>Eubacteriales</taxon>
        <taxon>environmental samples</taxon>
    </lineage>
</organism>
<dbReference type="EMBL" id="FLUN01000001">
    <property type="protein sequence ID" value="SBW01211.1"/>
    <property type="molecule type" value="Genomic_DNA"/>
</dbReference>
<gene>
    <name evidence="1" type="ORF">KL86CLO1_11445</name>
</gene>
<dbReference type="Gene3D" id="1.10.1740.10">
    <property type="match status" value="1"/>
</dbReference>
<dbReference type="AlphaFoldDB" id="A0A212JP84"/>
<protein>
    <submittedName>
        <fullName evidence="1">Uncharacterized protein</fullName>
    </submittedName>
</protein>
<dbReference type="InterPro" id="IPR013325">
    <property type="entry name" value="RNA_pol_sigma_r2"/>
</dbReference>
<sequence length="82" mass="10074">MMGVRNVVHMYKDQNLSKEMIKLRLPIERREGELLPEQDRFLDNLFRQYTYELWRYAISYLKDLSRAEKIVQDTFQTAFMHD</sequence>
<dbReference type="GO" id="GO:0006352">
    <property type="term" value="P:DNA-templated transcription initiation"/>
    <property type="evidence" value="ECO:0007669"/>
    <property type="project" value="InterPro"/>
</dbReference>
<reference evidence="1" key="1">
    <citation type="submission" date="2016-04" db="EMBL/GenBank/DDBJ databases">
        <authorList>
            <person name="Evans L.H."/>
            <person name="Alamgir A."/>
            <person name="Owens N."/>
            <person name="Weber N.D."/>
            <person name="Virtaneva K."/>
            <person name="Barbian K."/>
            <person name="Babar A."/>
            <person name="Rosenke K."/>
        </authorList>
    </citation>
    <scope>NUCLEOTIDE SEQUENCE</scope>
    <source>
        <strain evidence="1">86</strain>
    </source>
</reference>
<dbReference type="SUPFAM" id="SSF88946">
    <property type="entry name" value="Sigma2 domain of RNA polymerase sigma factors"/>
    <property type="match status" value="1"/>
</dbReference>
<proteinExistence type="predicted"/>
<dbReference type="GO" id="GO:0003700">
    <property type="term" value="F:DNA-binding transcription factor activity"/>
    <property type="evidence" value="ECO:0007669"/>
    <property type="project" value="InterPro"/>
</dbReference>
<accession>A0A212JP84</accession>
<name>A0A212JP84_9FIRM</name>